<gene>
    <name evidence="1" type="ORF">BT96DRAFT_1008126</name>
</gene>
<sequence>MGPVSEATPLMVFTPRDRMNEDLRLSGSTDAHGLMKFMRLQDRKPLWLCVDEVQRTYGDQALWKALFEVAHQTKTFVIAAGSFGSHTGSTSHSPPKMIPPAYRMTLFVEQRKSERLSLAFTEEHIQSYATLLKAPELGPYWNCIKEYASPASGEDWTPGWHPGVVTRMAKFFINQLKQSRASQINKNKLVEDFTSECLHNAKMNITANLGRCIPCPPEHCFNFPPPALLVFRAILDQGKITVPTIDTYISPILVHNDTQIWDVTSRSPSVCFGSIPSQDLRNTPGISYPDASALNYNDLKAALKEEKIAITPRSCFLDVVLGNKDYKPYALRQFHCAYEPLTDFYQAVHDARRMGWLLQVPPAEGATTIELVHPMQWHKHYTKYLLRQTTSLKDFQSINDLLCHAISNFSSKVLKDYYANEKMVHEDVYDKELSRTIHNLAGPAFAQPQYCTDNGDGYINFKIDTKHWLIELLQEGHNADEHIQWFDPGNKYGRWLGWDWWVVDFCMVKKPTLLRTCPNFRTVKFDKRGPFMEATIQGGPGPTRVLVLHDSE</sequence>
<accession>A0A6A4GFZ1</accession>
<dbReference type="EMBL" id="ML770156">
    <property type="protein sequence ID" value="KAE9384381.1"/>
    <property type="molecule type" value="Genomic_DNA"/>
</dbReference>
<evidence type="ECO:0000313" key="2">
    <source>
        <dbReference type="Proteomes" id="UP000799118"/>
    </source>
</evidence>
<name>A0A6A4GFZ1_9AGAR</name>
<dbReference type="OrthoDB" id="5424500at2759"/>
<organism evidence="1 2">
    <name type="scientific">Gymnopus androsaceus JB14</name>
    <dbReference type="NCBI Taxonomy" id="1447944"/>
    <lineage>
        <taxon>Eukaryota</taxon>
        <taxon>Fungi</taxon>
        <taxon>Dikarya</taxon>
        <taxon>Basidiomycota</taxon>
        <taxon>Agaricomycotina</taxon>
        <taxon>Agaricomycetes</taxon>
        <taxon>Agaricomycetidae</taxon>
        <taxon>Agaricales</taxon>
        <taxon>Marasmiineae</taxon>
        <taxon>Omphalotaceae</taxon>
        <taxon>Gymnopus</taxon>
    </lineage>
</organism>
<reference evidence="1" key="1">
    <citation type="journal article" date="2019" name="Environ. Microbiol.">
        <title>Fungal ecological strategies reflected in gene transcription - a case study of two litter decomposers.</title>
        <authorList>
            <person name="Barbi F."/>
            <person name="Kohler A."/>
            <person name="Barry K."/>
            <person name="Baskaran P."/>
            <person name="Daum C."/>
            <person name="Fauchery L."/>
            <person name="Ihrmark K."/>
            <person name="Kuo A."/>
            <person name="LaButti K."/>
            <person name="Lipzen A."/>
            <person name="Morin E."/>
            <person name="Grigoriev I.V."/>
            <person name="Henrissat B."/>
            <person name="Lindahl B."/>
            <person name="Martin F."/>
        </authorList>
    </citation>
    <scope>NUCLEOTIDE SEQUENCE</scope>
    <source>
        <strain evidence="1">JB14</strain>
    </source>
</reference>
<keyword evidence="2" id="KW-1185">Reference proteome</keyword>
<dbReference type="Proteomes" id="UP000799118">
    <property type="component" value="Unassembled WGS sequence"/>
</dbReference>
<dbReference type="AlphaFoldDB" id="A0A6A4GFZ1"/>
<proteinExistence type="predicted"/>
<evidence type="ECO:0000313" key="1">
    <source>
        <dbReference type="EMBL" id="KAE9384381.1"/>
    </source>
</evidence>
<protein>
    <submittedName>
        <fullName evidence="1">Uncharacterized protein</fullName>
    </submittedName>
</protein>